<dbReference type="Gene3D" id="1.10.1760.20">
    <property type="match status" value="1"/>
</dbReference>
<dbReference type="InterPro" id="IPR009825">
    <property type="entry name" value="ECF_substrate-spec-like"/>
</dbReference>
<feature type="transmembrane region" description="Helical" evidence="1">
    <location>
        <begin position="121"/>
        <end position="139"/>
    </location>
</feature>
<feature type="transmembrane region" description="Helical" evidence="1">
    <location>
        <begin position="159"/>
        <end position="181"/>
    </location>
</feature>
<feature type="transmembrane region" description="Helical" evidence="1">
    <location>
        <begin position="92"/>
        <end position="109"/>
    </location>
</feature>
<dbReference type="PANTHER" id="PTHR37815">
    <property type="entry name" value="UPF0397 PROTEIN BC_2624-RELATED"/>
    <property type="match status" value="1"/>
</dbReference>
<keyword evidence="1" id="KW-0472">Membrane</keyword>
<feature type="transmembrane region" description="Helical" evidence="1">
    <location>
        <begin position="20"/>
        <end position="40"/>
    </location>
</feature>
<dbReference type="Pfam" id="PF07155">
    <property type="entry name" value="ECF-ribofla_trS"/>
    <property type="match status" value="1"/>
</dbReference>
<comment type="caution">
    <text evidence="2">The sequence shown here is derived from an EMBL/GenBank/DDBJ whole genome shotgun (WGS) entry which is preliminary data.</text>
</comment>
<evidence type="ECO:0000313" key="2">
    <source>
        <dbReference type="EMBL" id="GCE15596.1"/>
    </source>
</evidence>
<feature type="transmembrane region" description="Helical" evidence="1">
    <location>
        <begin position="52"/>
        <end position="72"/>
    </location>
</feature>
<evidence type="ECO:0000313" key="3">
    <source>
        <dbReference type="Proteomes" id="UP000287352"/>
    </source>
</evidence>
<sequence>MSKLSPSSSIWKVGVRQVVYMALGAALYAGLSVATNVLQLPSIGRVSLRPGIVIPLFFGAVFGPIVGFFTGLVGNFLGDLISGYGVWWNWDLSNGLIGLIAGLAIYSTVRYGLGRYVKTRLIVIAEVFSALGIVVGIAFGSYTDIWVSHYDFAGATSEFIPGITSDLVTGLILLPIFLIAYNAATVRRGIPTRATQLQPVNQVNQVATPVDQEASSVE</sequence>
<evidence type="ECO:0000256" key="1">
    <source>
        <dbReference type="SAM" id="Phobius"/>
    </source>
</evidence>
<dbReference type="AlphaFoldDB" id="A0A402A9C0"/>
<accession>A0A402A9C0</accession>
<keyword evidence="3" id="KW-1185">Reference proteome</keyword>
<protein>
    <recommendedName>
        <fullName evidence="4">ECF transporter S component</fullName>
    </recommendedName>
</protein>
<dbReference type="PANTHER" id="PTHR37815:SF3">
    <property type="entry name" value="UPF0397 PROTEIN SPR0429"/>
    <property type="match status" value="1"/>
</dbReference>
<gene>
    <name evidence="2" type="ORF">KTT_54550</name>
</gene>
<keyword evidence="1" id="KW-0812">Transmembrane</keyword>
<dbReference type="EMBL" id="BIFR01000002">
    <property type="protein sequence ID" value="GCE15596.1"/>
    <property type="molecule type" value="Genomic_DNA"/>
</dbReference>
<keyword evidence="1" id="KW-1133">Transmembrane helix</keyword>
<organism evidence="2 3">
    <name type="scientific">Tengunoibacter tsumagoiensis</name>
    <dbReference type="NCBI Taxonomy" id="2014871"/>
    <lineage>
        <taxon>Bacteria</taxon>
        <taxon>Bacillati</taxon>
        <taxon>Chloroflexota</taxon>
        <taxon>Ktedonobacteria</taxon>
        <taxon>Ktedonobacterales</taxon>
        <taxon>Dictyobacteraceae</taxon>
        <taxon>Tengunoibacter</taxon>
    </lineage>
</organism>
<reference evidence="3" key="1">
    <citation type="submission" date="2018-12" db="EMBL/GenBank/DDBJ databases">
        <title>Tengunoibacter tsumagoiensis gen. nov., sp. nov., Dictyobacter kobayashii sp. nov., D. alpinus sp. nov., and D. joshuensis sp. nov. and description of Dictyobacteraceae fam. nov. within the order Ktedonobacterales isolated from Tengu-no-mugimeshi.</title>
        <authorList>
            <person name="Wang C.M."/>
            <person name="Zheng Y."/>
            <person name="Sakai Y."/>
            <person name="Toyoda A."/>
            <person name="Minakuchi Y."/>
            <person name="Abe K."/>
            <person name="Yokota A."/>
            <person name="Yabe S."/>
        </authorList>
    </citation>
    <scope>NUCLEOTIDE SEQUENCE [LARGE SCALE GENOMIC DNA]</scope>
    <source>
        <strain evidence="3">Uno3</strain>
    </source>
</reference>
<dbReference type="Proteomes" id="UP000287352">
    <property type="component" value="Unassembled WGS sequence"/>
</dbReference>
<dbReference type="OrthoDB" id="4550662at2"/>
<name>A0A402A9C0_9CHLR</name>
<evidence type="ECO:0008006" key="4">
    <source>
        <dbReference type="Google" id="ProtNLM"/>
    </source>
</evidence>
<proteinExistence type="predicted"/>
<dbReference type="RefSeq" id="WP_126583029.1">
    <property type="nucleotide sequence ID" value="NZ_BIFR01000002.1"/>
</dbReference>
<dbReference type="GO" id="GO:0016020">
    <property type="term" value="C:membrane"/>
    <property type="evidence" value="ECO:0007669"/>
    <property type="project" value="InterPro"/>
</dbReference>